<keyword evidence="1" id="KW-0472">Membrane</keyword>
<gene>
    <name evidence="2" type="ORF">METZ01_LOCUS501947</name>
</gene>
<feature type="transmembrane region" description="Helical" evidence="1">
    <location>
        <begin position="155"/>
        <end position="173"/>
    </location>
</feature>
<feature type="transmembrane region" description="Helical" evidence="1">
    <location>
        <begin position="28"/>
        <end position="46"/>
    </location>
</feature>
<sequence length="233" mass="26308">SNQTPQQYSPHNPMSSTVFNLSSTPRNWALYALLLGALTWACYGNLRFHLLETHDFETFRDNAKVSADFAYFFSAEKEQASGRLLHEFSMWLAHAAWGHNPAAFHLLVVALHFAASLLLCRTFMRAGADLELSMLAGLFFLLNVAHFRAVHWLSGFNYVLAFVLTLATVLAYLRFVATGRTPWLAACYASLVLGAFSHLASLMAWPFCLFLAWQQGHDLRRVLRHQVPFALLL</sequence>
<reference evidence="2" key="1">
    <citation type="submission" date="2018-05" db="EMBL/GenBank/DDBJ databases">
        <authorList>
            <person name="Lanie J.A."/>
            <person name="Ng W.-L."/>
            <person name="Kazmierczak K.M."/>
            <person name="Andrzejewski T.M."/>
            <person name="Davidsen T.M."/>
            <person name="Wayne K.J."/>
            <person name="Tettelin H."/>
            <person name="Glass J.I."/>
            <person name="Rusch D."/>
            <person name="Podicherti R."/>
            <person name="Tsui H.-C.T."/>
            <person name="Winkler M.E."/>
        </authorList>
    </citation>
    <scope>NUCLEOTIDE SEQUENCE</scope>
</reference>
<organism evidence="2">
    <name type="scientific">marine metagenome</name>
    <dbReference type="NCBI Taxonomy" id="408172"/>
    <lineage>
        <taxon>unclassified sequences</taxon>
        <taxon>metagenomes</taxon>
        <taxon>ecological metagenomes</taxon>
    </lineage>
</organism>
<dbReference type="AlphaFoldDB" id="A0A383DXX1"/>
<name>A0A383DXX1_9ZZZZ</name>
<feature type="non-terminal residue" evidence="2">
    <location>
        <position position="233"/>
    </location>
</feature>
<feature type="transmembrane region" description="Helical" evidence="1">
    <location>
        <begin position="185"/>
        <end position="213"/>
    </location>
</feature>
<evidence type="ECO:0008006" key="3">
    <source>
        <dbReference type="Google" id="ProtNLM"/>
    </source>
</evidence>
<feature type="non-terminal residue" evidence="2">
    <location>
        <position position="1"/>
    </location>
</feature>
<feature type="transmembrane region" description="Helical" evidence="1">
    <location>
        <begin position="102"/>
        <end position="120"/>
    </location>
</feature>
<evidence type="ECO:0000256" key="1">
    <source>
        <dbReference type="SAM" id="Phobius"/>
    </source>
</evidence>
<keyword evidence="1" id="KW-1133">Transmembrane helix</keyword>
<keyword evidence="1" id="KW-0812">Transmembrane</keyword>
<protein>
    <recommendedName>
        <fullName evidence="3">Glycosyltransferase RgtA/B/C/D-like domain-containing protein</fullName>
    </recommendedName>
</protein>
<dbReference type="EMBL" id="UINC01220955">
    <property type="protein sequence ID" value="SVE49093.1"/>
    <property type="molecule type" value="Genomic_DNA"/>
</dbReference>
<evidence type="ECO:0000313" key="2">
    <source>
        <dbReference type="EMBL" id="SVE49093.1"/>
    </source>
</evidence>
<feature type="transmembrane region" description="Helical" evidence="1">
    <location>
        <begin position="132"/>
        <end position="149"/>
    </location>
</feature>
<accession>A0A383DXX1</accession>
<proteinExistence type="predicted"/>